<dbReference type="AlphaFoldDB" id="A0A7X5C2Z0"/>
<accession>A0A7X5C2Z0</accession>
<dbReference type="Gene3D" id="3.20.110.10">
    <property type="entry name" value="Glycoside hydrolase 38, N terminal domain"/>
    <property type="match status" value="1"/>
</dbReference>
<dbReference type="InterPro" id="IPR037094">
    <property type="entry name" value="Glyco_hydro_38_cen_sf"/>
</dbReference>
<dbReference type="Proteomes" id="UP000558113">
    <property type="component" value="Unassembled WGS sequence"/>
</dbReference>
<dbReference type="Gene3D" id="2.60.40.1180">
    <property type="entry name" value="Golgi alpha-mannosidase II"/>
    <property type="match status" value="1"/>
</dbReference>
<keyword evidence="4" id="KW-0326">Glycosidase</keyword>
<dbReference type="GO" id="GO:0030246">
    <property type="term" value="F:carbohydrate binding"/>
    <property type="evidence" value="ECO:0007669"/>
    <property type="project" value="InterPro"/>
</dbReference>
<comment type="caution">
    <text evidence="6">The sequence shown here is derived from an EMBL/GenBank/DDBJ whole genome shotgun (WGS) entry which is preliminary data.</text>
</comment>
<dbReference type="InterPro" id="IPR028995">
    <property type="entry name" value="Glyco_hydro_57/38_cen_sf"/>
</dbReference>
<evidence type="ECO:0000256" key="1">
    <source>
        <dbReference type="ARBA" id="ARBA00009792"/>
    </source>
</evidence>
<keyword evidence="3" id="KW-0378">Hydrolase</keyword>
<dbReference type="Pfam" id="PF17677">
    <property type="entry name" value="Glyco_hydro38C2"/>
    <property type="match status" value="1"/>
</dbReference>
<evidence type="ECO:0000256" key="3">
    <source>
        <dbReference type="ARBA" id="ARBA00022801"/>
    </source>
</evidence>
<gene>
    <name evidence="6" type="ORF">GT003_22575</name>
</gene>
<dbReference type="Pfam" id="PF09261">
    <property type="entry name" value="Alpha-mann_mid"/>
    <property type="match status" value="1"/>
</dbReference>
<proteinExistence type="inferred from homology"/>
<dbReference type="InterPro" id="IPR011330">
    <property type="entry name" value="Glyco_hydro/deAcase_b/a-brl"/>
</dbReference>
<dbReference type="SUPFAM" id="SSF88713">
    <property type="entry name" value="Glycoside hydrolase/deacetylase"/>
    <property type="match status" value="1"/>
</dbReference>
<dbReference type="Pfam" id="PF07748">
    <property type="entry name" value="Glyco_hydro_38C"/>
    <property type="match status" value="1"/>
</dbReference>
<evidence type="ECO:0000256" key="4">
    <source>
        <dbReference type="ARBA" id="ARBA00023295"/>
    </source>
</evidence>
<reference evidence="6 7" key="1">
    <citation type="submission" date="2020-01" db="EMBL/GenBank/DDBJ databases">
        <title>Paenibacillus soybeanensis sp. nov. isolated from the nodules of soybean (Glycine max(L.) Merr).</title>
        <authorList>
            <person name="Wang H."/>
        </authorList>
    </citation>
    <scope>NUCLEOTIDE SEQUENCE [LARGE SCALE GENOMIC DNA]</scope>
    <source>
        <strain evidence="6 7">DSM 23054</strain>
    </source>
</reference>
<evidence type="ECO:0000313" key="6">
    <source>
        <dbReference type="EMBL" id="NBC71790.1"/>
    </source>
</evidence>
<sequence>MTKQASIHLIGNAHLDPVWLWQWQEGYAEIKATFRSALDRLKEYPEFVFTRSCAAYYAWIEENAPDMFEEIKARVAEGRWVIVGGWWIQPDCNLPSGESFARHGLYGQRYFQEKFGVMAKVGYNVDSFGHNGMLPQLLKKSGMDYYVFMRPEKHEKELESNLFWWESEDGSRVLTFRLSDNYSSSWGTPFADKVRKHANMADADGHAHMTFYGVGNHGGGPTIGNLEAIKELQAEYGKEAFVISTPNRYFAEIEAARPELPVLKDELQMHAVGCYSTHSESKENNRRAEHRLLTAEKFSSAATVLLGLPYPSAQLKTAWENVLFNQFHDIMGGCSIREAFQDARESYGEALHLAAKALNAATQRISWSIDTMKPEVKTLSKDKNWLSWEQGDLGTPFVVFNPLSWDVEVPVHANRKMTGVEDDRGTAVPFQTVRASRTNGQDNWDTLFLAEVPAMGYRVYWCYLSKEPAPAATLETPATAEGSVLENAFLRVEFNRHSGAVASLLDKRTNTEVLGGPGAVPVVIDEHHSDTWGHGLHSYRDLIGYFADAEVKVLENGPLRATIRVTSRYNDSVLRQEFTLHAHSAELRVNAKLDWREKHKMLKLSFPVAVERPESYSEIPYGFIRRDTDGKEMPGQQWIDVAGHAPGTENVRGLAILNNGKYAYDVLGGEARMTIVRSPIYADHYGERDDRVEYMDQGQQEFAYVLAPHQGVWQDAGIVRKAYELNVSPVGVWETYHEGSLPQQQTGIRVSSADVAATALKQAEDGDGWILRCYETAGRPAETALEVPMLNRRWSSSFGKCEIKTFHIPSDAGLPVREVNLIEFETAE</sequence>
<dbReference type="Gene3D" id="2.70.98.30">
    <property type="entry name" value="Golgi alpha-mannosidase II, domain 4"/>
    <property type="match status" value="1"/>
</dbReference>
<dbReference type="InterPro" id="IPR041147">
    <property type="entry name" value="GH38_C"/>
</dbReference>
<dbReference type="EMBL" id="JAAAMU010000014">
    <property type="protein sequence ID" value="NBC71790.1"/>
    <property type="molecule type" value="Genomic_DNA"/>
</dbReference>
<dbReference type="OrthoDB" id="9772207at2"/>
<dbReference type="SUPFAM" id="SSF88688">
    <property type="entry name" value="Families 57/38 glycoside transferase middle domain"/>
    <property type="match status" value="1"/>
</dbReference>
<dbReference type="Pfam" id="PF01074">
    <property type="entry name" value="Glyco_hydro_38N"/>
    <property type="match status" value="1"/>
</dbReference>
<dbReference type="RefSeq" id="WP_161702115.1">
    <property type="nucleotide sequence ID" value="NZ_JAAAMU010000014.1"/>
</dbReference>
<keyword evidence="7" id="KW-1185">Reference proteome</keyword>
<dbReference type="InterPro" id="IPR027291">
    <property type="entry name" value="Glyco_hydro_38_N_sf"/>
</dbReference>
<evidence type="ECO:0000259" key="5">
    <source>
        <dbReference type="SMART" id="SM00872"/>
    </source>
</evidence>
<dbReference type="InterPro" id="IPR011682">
    <property type="entry name" value="Glyco_hydro_38_C"/>
</dbReference>
<keyword evidence="2" id="KW-0479">Metal-binding</keyword>
<comment type="similarity">
    <text evidence="1">Belongs to the glycosyl hydrolase 38 family.</text>
</comment>
<dbReference type="SUPFAM" id="SSF74650">
    <property type="entry name" value="Galactose mutarotase-like"/>
    <property type="match status" value="1"/>
</dbReference>
<dbReference type="PANTHER" id="PTHR46017">
    <property type="entry name" value="ALPHA-MANNOSIDASE 2C1"/>
    <property type="match status" value="1"/>
</dbReference>
<dbReference type="PANTHER" id="PTHR46017:SF1">
    <property type="entry name" value="ALPHA-MANNOSIDASE 2C1"/>
    <property type="match status" value="1"/>
</dbReference>
<evidence type="ECO:0000256" key="2">
    <source>
        <dbReference type="ARBA" id="ARBA00022723"/>
    </source>
</evidence>
<dbReference type="InterPro" id="IPR013780">
    <property type="entry name" value="Glyco_hydro_b"/>
</dbReference>
<organism evidence="6 7">
    <name type="scientific">Paenibacillus sacheonensis</name>
    <dbReference type="NCBI Taxonomy" id="742054"/>
    <lineage>
        <taxon>Bacteria</taxon>
        <taxon>Bacillati</taxon>
        <taxon>Bacillota</taxon>
        <taxon>Bacilli</taxon>
        <taxon>Bacillales</taxon>
        <taxon>Paenibacillaceae</taxon>
        <taxon>Paenibacillus</taxon>
    </lineage>
</organism>
<dbReference type="GO" id="GO:0004559">
    <property type="term" value="F:alpha-mannosidase activity"/>
    <property type="evidence" value="ECO:0007669"/>
    <property type="project" value="InterPro"/>
</dbReference>
<dbReference type="CDD" id="cd10789">
    <property type="entry name" value="GH38N_AMII_ER_cytosolic"/>
    <property type="match status" value="1"/>
</dbReference>
<dbReference type="InterPro" id="IPR011013">
    <property type="entry name" value="Gal_mutarotase_sf_dom"/>
</dbReference>
<protein>
    <submittedName>
        <fullName evidence="6">Alpha-mannosidase</fullName>
    </submittedName>
</protein>
<dbReference type="Gene3D" id="1.20.1270.50">
    <property type="entry name" value="Glycoside hydrolase family 38, central domain"/>
    <property type="match status" value="1"/>
</dbReference>
<dbReference type="InterPro" id="IPR015341">
    <property type="entry name" value="Glyco_hydro_38_cen"/>
</dbReference>
<dbReference type="GO" id="GO:0006013">
    <property type="term" value="P:mannose metabolic process"/>
    <property type="evidence" value="ECO:0007669"/>
    <property type="project" value="InterPro"/>
</dbReference>
<evidence type="ECO:0000313" key="7">
    <source>
        <dbReference type="Proteomes" id="UP000558113"/>
    </source>
</evidence>
<dbReference type="FunFam" id="1.20.1270.50:FF:000004">
    <property type="entry name" value="alpha-mannosidase 2C1 isoform X1"/>
    <property type="match status" value="1"/>
</dbReference>
<dbReference type="GO" id="GO:0046872">
    <property type="term" value="F:metal ion binding"/>
    <property type="evidence" value="ECO:0007669"/>
    <property type="project" value="UniProtKB-KW"/>
</dbReference>
<dbReference type="SMART" id="SM00872">
    <property type="entry name" value="Alpha-mann_mid"/>
    <property type="match status" value="1"/>
</dbReference>
<dbReference type="GO" id="GO:0009313">
    <property type="term" value="P:oligosaccharide catabolic process"/>
    <property type="evidence" value="ECO:0007669"/>
    <property type="project" value="TreeGrafter"/>
</dbReference>
<name>A0A7X5C2Z0_9BACL</name>
<dbReference type="InterPro" id="IPR000602">
    <property type="entry name" value="Glyco_hydro_38_N"/>
</dbReference>
<feature type="domain" description="Glycoside hydrolase family 38 central" evidence="5">
    <location>
        <begin position="270"/>
        <end position="347"/>
    </location>
</feature>